<name>A0A4V3ANG0_9GAMM</name>
<feature type="signal peptide" evidence="1">
    <location>
        <begin position="1"/>
        <end position="19"/>
    </location>
</feature>
<proteinExistence type="predicted"/>
<evidence type="ECO:0000313" key="2">
    <source>
        <dbReference type="EMBL" id="TDK31004.1"/>
    </source>
</evidence>
<dbReference type="EMBL" id="SMTG01000004">
    <property type="protein sequence ID" value="TDK31004.1"/>
    <property type="molecule type" value="Genomic_DNA"/>
</dbReference>
<organism evidence="2 3">
    <name type="scientific">Luteimonas terrae</name>
    <dbReference type="NCBI Taxonomy" id="1530191"/>
    <lineage>
        <taxon>Bacteria</taxon>
        <taxon>Pseudomonadati</taxon>
        <taxon>Pseudomonadota</taxon>
        <taxon>Gammaproteobacteria</taxon>
        <taxon>Lysobacterales</taxon>
        <taxon>Lysobacteraceae</taxon>
        <taxon>Luteimonas</taxon>
    </lineage>
</organism>
<protein>
    <recommendedName>
        <fullName evidence="4">Lipocalin-like domain-containing protein</fullName>
    </recommendedName>
</protein>
<feature type="chain" id="PRO_5020582478" description="Lipocalin-like domain-containing protein" evidence="1">
    <location>
        <begin position="20"/>
        <end position="141"/>
    </location>
</feature>
<dbReference type="Proteomes" id="UP000295543">
    <property type="component" value="Unassembled WGS sequence"/>
</dbReference>
<keyword evidence="3" id="KW-1185">Reference proteome</keyword>
<sequence length="141" mass="15793">MRHSVLLVLLFLMMPAALAESRTLGPDGVVGTWYAIPSGGLMDRIGRVFREPRLDTLQIDKNLSVRFERFFGDGQTQVLTATPSAVQFQDDLMIVTFERPPLRARLVATGWQSGGTRLLLGQLYLYDNDGLFNGYAITFRP</sequence>
<dbReference type="RefSeq" id="WP_133394057.1">
    <property type="nucleotide sequence ID" value="NZ_SMTG01000004.1"/>
</dbReference>
<evidence type="ECO:0000313" key="3">
    <source>
        <dbReference type="Proteomes" id="UP000295543"/>
    </source>
</evidence>
<evidence type="ECO:0000256" key="1">
    <source>
        <dbReference type="SAM" id="SignalP"/>
    </source>
</evidence>
<comment type="caution">
    <text evidence="2">The sequence shown here is derived from an EMBL/GenBank/DDBJ whole genome shotgun (WGS) entry which is preliminary data.</text>
</comment>
<accession>A0A4V3ANG0</accession>
<gene>
    <name evidence="2" type="ORF">E2F49_11775</name>
</gene>
<dbReference type="AlphaFoldDB" id="A0A4V3ANG0"/>
<reference evidence="2 3" key="1">
    <citation type="submission" date="2019-03" db="EMBL/GenBank/DDBJ databases">
        <title>Luteimonas zhaokaii sp.nov., isolated from the rectal contents of Plateau pika in Yushu, Qinghai Province, China.</title>
        <authorList>
            <person name="Zhang G."/>
        </authorList>
    </citation>
    <scope>NUCLEOTIDE SEQUENCE [LARGE SCALE GENOMIC DNA]</scope>
    <source>
        <strain evidence="2 3">THG-MD21</strain>
    </source>
</reference>
<evidence type="ECO:0008006" key="4">
    <source>
        <dbReference type="Google" id="ProtNLM"/>
    </source>
</evidence>
<keyword evidence="1" id="KW-0732">Signal</keyword>